<proteinExistence type="predicted"/>
<feature type="non-terminal residue" evidence="2">
    <location>
        <position position="1"/>
    </location>
</feature>
<evidence type="ECO:0000256" key="1">
    <source>
        <dbReference type="SAM" id="Phobius"/>
    </source>
</evidence>
<gene>
    <name evidence="2" type="ORF">EV356DRAFT_457974</name>
</gene>
<dbReference type="AlphaFoldDB" id="A0A6A6GRL4"/>
<dbReference type="EMBL" id="ML991991">
    <property type="protein sequence ID" value="KAF2228404.1"/>
    <property type="molecule type" value="Genomic_DNA"/>
</dbReference>
<name>A0A6A6GRL4_VIRVR</name>
<keyword evidence="1" id="KW-0812">Transmembrane</keyword>
<evidence type="ECO:0000313" key="2">
    <source>
        <dbReference type="EMBL" id="KAF2228404.1"/>
    </source>
</evidence>
<accession>A0A6A6GRL4</accession>
<evidence type="ECO:0000313" key="3">
    <source>
        <dbReference type="Proteomes" id="UP000800092"/>
    </source>
</evidence>
<sequence length="71" mass="8275">LRTAKSYLYILTSVIYYVQVITIKILLLLTYFLNKHKQYLINRLYSLISKMLNLLTYSKAIGLNTSNIGQT</sequence>
<organism evidence="2 3">
    <name type="scientific">Viridothelium virens</name>
    <name type="common">Speckled blister lichen</name>
    <name type="synonym">Trypethelium virens</name>
    <dbReference type="NCBI Taxonomy" id="1048519"/>
    <lineage>
        <taxon>Eukaryota</taxon>
        <taxon>Fungi</taxon>
        <taxon>Dikarya</taxon>
        <taxon>Ascomycota</taxon>
        <taxon>Pezizomycotina</taxon>
        <taxon>Dothideomycetes</taxon>
        <taxon>Dothideomycetes incertae sedis</taxon>
        <taxon>Trypetheliales</taxon>
        <taxon>Trypetheliaceae</taxon>
        <taxon>Viridothelium</taxon>
    </lineage>
</organism>
<protein>
    <submittedName>
        <fullName evidence="2">Uncharacterized protein</fullName>
    </submittedName>
</protein>
<keyword evidence="3" id="KW-1185">Reference proteome</keyword>
<reference evidence="2" key="1">
    <citation type="journal article" date="2020" name="Stud. Mycol.">
        <title>101 Dothideomycetes genomes: a test case for predicting lifestyles and emergence of pathogens.</title>
        <authorList>
            <person name="Haridas S."/>
            <person name="Albert R."/>
            <person name="Binder M."/>
            <person name="Bloem J."/>
            <person name="Labutti K."/>
            <person name="Salamov A."/>
            <person name="Andreopoulos B."/>
            <person name="Baker S."/>
            <person name="Barry K."/>
            <person name="Bills G."/>
            <person name="Bluhm B."/>
            <person name="Cannon C."/>
            <person name="Castanera R."/>
            <person name="Culley D."/>
            <person name="Daum C."/>
            <person name="Ezra D."/>
            <person name="Gonzalez J."/>
            <person name="Henrissat B."/>
            <person name="Kuo A."/>
            <person name="Liang C."/>
            <person name="Lipzen A."/>
            <person name="Lutzoni F."/>
            <person name="Magnuson J."/>
            <person name="Mondo S."/>
            <person name="Nolan M."/>
            <person name="Ohm R."/>
            <person name="Pangilinan J."/>
            <person name="Park H.-J."/>
            <person name="Ramirez L."/>
            <person name="Alfaro M."/>
            <person name="Sun H."/>
            <person name="Tritt A."/>
            <person name="Yoshinaga Y."/>
            <person name="Zwiers L.-H."/>
            <person name="Turgeon B."/>
            <person name="Goodwin S."/>
            <person name="Spatafora J."/>
            <person name="Crous P."/>
            <person name="Grigoriev I."/>
        </authorList>
    </citation>
    <scope>NUCLEOTIDE SEQUENCE</scope>
    <source>
        <strain evidence="2">Tuck. ex Michener</strain>
    </source>
</reference>
<dbReference type="Proteomes" id="UP000800092">
    <property type="component" value="Unassembled WGS sequence"/>
</dbReference>
<feature type="transmembrane region" description="Helical" evidence="1">
    <location>
        <begin position="6"/>
        <end position="33"/>
    </location>
</feature>
<keyword evidence="1" id="KW-0472">Membrane</keyword>
<dbReference type="OrthoDB" id="3943268at2759"/>
<keyword evidence="1" id="KW-1133">Transmembrane helix</keyword>